<organism evidence="18 19">
    <name type="scientific">Rhodotorula mucilaginosa</name>
    <name type="common">Yeast</name>
    <name type="synonym">Rhodotorula rubra</name>
    <dbReference type="NCBI Taxonomy" id="5537"/>
    <lineage>
        <taxon>Eukaryota</taxon>
        <taxon>Fungi</taxon>
        <taxon>Dikarya</taxon>
        <taxon>Basidiomycota</taxon>
        <taxon>Pucciniomycotina</taxon>
        <taxon>Microbotryomycetes</taxon>
        <taxon>Sporidiobolales</taxon>
        <taxon>Sporidiobolaceae</taxon>
        <taxon>Rhodotorula</taxon>
    </lineage>
</organism>
<evidence type="ECO:0000256" key="8">
    <source>
        <dbReference type="ARBA" id="ARBA00022806"/>
    </source>
</evidence>
<dbReference type="InterPro" id="IPR001841">
    <property type="entry name" value="Znf_RING"/>
</dbReference>
<keyword evidence="3" id="KW-0479">Metal-binding</keyword>
<feature type="region of interest" description="Disordered" evidence="14">
    <location>
        <begin position="1"/>
        <end position="62"/>
    </location>
</feature>
<feature type="domain" description="Helicase C-terminal" evidence="17">
    <location>
        <begin position="1065"/>
        <end position="1226"/>
    </location>
</feature>
<dbReference type="Pfam" id="PF00176">
    <property type="entry name" value="SNF2-rel_dom"/>
    <property type="match status" value="1"/>
</dbReference>
<dbReference type="PANTHER" id="PTHR45626:SF22">
    <property type="entry name" value="DNA REPAIR PROTEIN RAD5"/>
    <property type="match status" value="1"/>
</dbReference>
<keyword evidence="10" id="KW-0067">ATP-binding</keyword>
<dbReference type="GO" id="GO:0016818">
    <property type="term" value="F:hydrolase activity, acting on acid anhydrides, in phosphorus-containing anhydrides"/>
    <property type="evidence" value="ECO:0007669"/>
    <property type="project" value="InterPro"/>
</dbReference>
<evidence type="ECO:0000259" key="15">
    <source>
        <dbReference type="PROSITE" id="PS50089"/>
    </source>
</evidence>
<evidence type="ECO:0000259" key="17">
    <source>
        <dbReference type="PROSITE" id="PS51194"/>
    </source>
</evidence>
<dbReference type="InterPro" id="IPR049730">
    <property type="entry name" value="SNF2/RAD54-like_C"/>
</dbReference>
<dbReference type="Proteomes" id="UP000777482">
    <property type="component" value="Unassembled WGS sequence"/>
</dbReference>
<feature type="domain" description="Helicase ATP-binding" evidence="16">
    <location>
        <begin position="388"/>
        <end position="676"/>
    </location>
</feature>
<dbReference type="InterPro" id="IPR013083">
    <property type="entry name" value="Znf_RING/FYVE/PHD"/>
</dbReference>
<dbReference type="PROSITE" id="PS50089">
    <property type="entry name" value="ZF_RING_2"/>
    <property type="match status" value="1"/>
</dbReference>
<proteinExistence type="inferred from homology"/>
<evidence type="ECO:0000256" key="10">
    <source>
        <dbReference type="ARBA" id="ARBA00022840"/>
    </source>
</evidence>
<dbReference type="PROSITE" id="PS51194">
    <property type="entry name" value="HELICASE_CTER"/>
    <property type="match status" value="1"/>
</dbReference>
<dbReference type="InterPro" id="IPR050628">
    <property type="entry name" value="SNF2_RAD54_helicase_TF"/>
</dbReference>
<name>A0A9P7B704_RHOMI</name>
<evidence type="ECO:0000256" key="1">
    <source>
        <dbReference type="ARBA" id="ARBA00004123"/>
    </source>
</evidence>
<evidence type="ECO:0000256" key="13">
    <source>
        <dbReference type="PROSITE-ProRule" id="PRU00175"/>
    </source>
</evidence>
<feature type="region of interest" description="Disordered" evidence="14">
    <location>
        <begin position="956"/>
        <end position="1029"/>
    </location>
</feature>
<dbReference type="Gene3D" id="3.40.50.10810">
    <property type="entry name" value="Tandem AAA-ATPase domain"/>
    <property type="match status" value="3"/>
</dbReference>
<dbReference type="InterPro" id="IPR001650">
    <property type="entry name" value="Helicase_C-like"/>
</dbReference>
<evidence type="ECO:0000313" key="18">
    <source>
        <dbReference type="EMBL" id="KAG0661550.1"/>
    </source>
</evidence>
<dbReference type="SUPFAM" id="SSF57850">
    <property type="entry name" value="RING/U-box"/>
    <property type="match status" value="1"/>
</dbReference>
<evidence type="ECO:0000256" key="9">
    <source>
        <dbReference type="ARBA" id="ARBA00022833"/>
    </source>
</evidence>
<dbReference type="EMBL" id="PUHQ01000034">
    <property type="protein sequence ID" value="KAG0661550.1"/>
    <property type="molecule type" value="Genomic_DNA"/>
</dbReference>
<evidence type="ECO:0000256" key="3">
    <source>
        <dbReference type="ARBA" id="ARBA00022723"/>
    </source>
</evidence>
<dbReference type="GO" id="GO:0005634">
    <property type="term" value="C:nucleus"/>
    <property type="evidence" value="ECO:0007669"/>
    <property type="project" value="UniProtKB-SubCell"/>
</dbReference>
<dbReference type="InterPro" id="IPR014905">
    <property type="entry name" value="HIRAN"/>
</dbReference>
<feature type="compositionally biased region" description="Acidic residues" evidence="14">
    <location>
        <begin position="999"/>
        <end position="1015"/>
    </location>
</feature>
<keyword evidence="7" id="KW-0378">Hydrolase</keyword>
<dbReference type="GO" id="GO:0008094">
    <property type="term" value="F:ATP-dependent activity, acting on DNA"/>
    <property type="evidence" value="ECO:0007669"/>
    <property type="project" value="TreeGrafter"/>
</dbReference>
<evidence type="ECO:0000259" key="16">
    <source>
        <dbReference type="PROSITE" id="PS51192"/>
    </source>
</evidence>
<keyword evidence="4" id="KW-0547">Nucleotide-binding</keyword>
<dbReference type="GO" id="GO:0005524">
    <property type="term" value="F:ATP binding"/>
    <property type="evidence" value="ECO:0007669"/>
    <property type="project" value="UniProtKB-KW"/>
</dbReference>
<dbReference type="PROSITE" id="PS51192">
    <property type="entry name" value="HELICASE_ATP_BIND_1"/>
    <property type="match status" value="1"/>
</dbReference>
<dbReference type="OrthoDB" id="448448at2759"/>
<evidence type="ECO:0000256" key="12">
    <source>
        <dbReference type="ARBA" id="ARBA00023242"/>
    </source>
</evidence>
<dbReference type="CDD" id="cd18793">
    <property type="entry name" value="SF2_C_SNF"/>
    <property type="match status" value="1"/>
</dbReference>
<feature type="region of interest" description="Disordered" evidence="14">
    <location>
        <begin position="1038"/>
        <end position="1057"/>
    </location>
</feature>
<comment type="similarity">
    <text evidence="2">Belongs to the SNF2/RAD54 helicase family.</text>
</comment>
<feature type="region of interest" description="Disordered" evidence="14">
    <location>
        <begin position="454"/>
        <end position="482"/>
    </location>
</feature>
<comment type="caution">
    <text evidence="18">The sequence shown here is derived from an EMBL/GenBank/DDBJ whole genome shotgun (WGS) entry which is preliminary data.</text>
</comment>
<dbReference type="InterPro" id="IPR014001">
    <property type="entry name" value="Helicase_ATP-bd"/>
</dbReference>
<dbReference type="SMART" id="SM00487">
    <property type="entry name" value="DEXDc"/>
    <property type="match status" value="1"/>
</dbReference>
<evidence type="ECO:0000256" key="6">
    <source>
        <dbReference type="ARBA" id="ARBA00022771"/>
    </source>
</evidence>
<dbReference type="GO" id="GO:0003676">
    <property type="term" value="F:nucleic acid binding"/>
    <property type="evidence" value="ECO:0007669"/>
    <property type="project" value="InterPro"/>
</dbReference>
<evidence type="ECO:0000256" key="7">
    <source>
        <dbReference type="ARBA" id="ARBA00022801"/>
    </source>
</evidence>
<keyword evidence="11" id="KW-0234">DNA repair</keyword>
<dbReference type="Pfam" id="PF00271">
    <property type="entry name" value="Helicase_C"/>
    <property type="match status" value="1"/>
</dbReference>
<dbReference type="AlphaFoldDB" id="A0A9P7B704"/>
<keyword evidence="8" id="KW-0347">Helicase</keyword>
<evidence type="ECO:0000256" key="14">
    <source>
        <dbReference type="SAM" id="MobiDB-lite"/>
    </source>
</evidence>
<evidence type="ECO:0000256" key="2">
    <source>
        <dbReference type="ARBA" id="ARBA00007025"/>
    </source>
</evidence>
<evidence type="ECO:0000256" key="4">
    <source>
        <dbReference type="ARBA" id="ARBA00022741"/>
    </source>
</evidence>
<dbReference type="InterPro" id="IPR000330">
    <property type="entry name" value="SNF2_N"/>
</dbReference>
<dbReference type="SMART" id="SM00184">
    <property type="entry name" value="RING"/>
    <property type="match status" value="1"/>
</dbReference>
<keyword evidence="5" id="KW-0227">DNA damage</keyword>
<feature type="domain" description="RING-type" evidence="15">
    <location>
        <begin position="876"/>
        <end position="920"/>
    </location>
</feature>
<dbReference type="GO" id="GO:0006281">
    <property type="term" value="P:DNA repair"/>
    <property type="evidence" value="ECO:0007669"/>
    <property type="project" value="UniProtKB-KW"/>
</dbReference>
<dbReference type="Gene3D" id="3.40.50.300">
    <property type="entry name" value="P-loop containing nucleotide triphosphate hydrolases"/>
    <property type="match status" value="1"/>
</dbReference>
<evidence type="ECO:0000256" key="11">
    <source>
        <dbReference type="ARBA" id="ARBA00023204"/>
    </source>
</evidence>
<dbReference type="SMART" id="SM00910">
    <property type="entry name" value="HIRAN"/>
    <property type="match status" value="1"/>
</dbReference>
<feature type="region of interest" description="Disordered" evidence="14">
    <location>
        <begin position="554"/>
        <end position="591"/>
    </location>
</feature>
<dbReference type="GO" id="GO:0004386">
    <property type="term" value="F:helicase activity"/>
    <property type="evidence" value="ECO:0007669"/>
    <property type="project" value="UniProtKB-KW"/>
</dbReference>
<dbReference type="SMART" id="SM00490">
    <property type="entry name" value="HELICc"/>
    <property type="match status" value="1"/>
</dbReference>
<evidence type="ECO:0000313" key="19">
    <source>
        <dbReference type="Proteomes" id="UP000777482"/>
    </source>
</evidence>
<dbReference type="GO" id="GO:0008270">
    <property type="term" value="F:zinc ion binding"/>
    <property type="evidence" value="ECO:0007669"/>
    <property type="project" value="UniProtKB-KW"/>
</dbReference>
<keyword evidence="12" id="KW-0539">Nucleus</keyword>
<dbReference type="CDD" id="cd18008">
    <property type="entry name" value="DEXDc_SHPRH-like"/>
    <property type="match status" value="1"/>
</dbReference>
<evidence type="ECO:0000256" key="5">
    <source>
        <dbReference type="ARBA" id="ARBA00022763"/>
    </source>
</evidence>
<feature type="compositionally biased region" description="Basic and acidic residues" evidence="14">
    <location>
        <begin position="39"/>
        <end position="49"/>
    </location>
</feature>
<keyword evidence="6 13" id="KW-0863">Zinc-finger</keyword>
<dbReference type="Gene3D" id="3.30.40.10">
    <property type="entry name" value="Zinc/RING finger domain, C3HC4 (zinc finger)"/>
    <property type="match status" value="1"/>
</dbReference>
<protein>
    <submittedName>
        <fullName evidence="18">Uncharacterized protein</fullName>
    </submittedName>
</protein>
<dbReference type="InterPro" id="IPR038718">
    <property type="entry name" value="SNF2-like_sf"/>
</dbReference>
<dbReference type="Pfam" id="PF08797">
    <property type="entry name" value="HIRAN"/>
    <property type="match status" value="1"/>
</dbReference>
<sequence length="1236" mass="136324">MQADALFRASSDEEIEEPPAKKPRFFADSDSDSDQDDAVVVHDTRDEKAPAVPVAGPSKPRLAATSSAPIAANPGPARVDPDWDARYFGGWSYVFVEAFALASQSSFVTLKAGEEITLHRIKPKITETDGKKSAATKKKFEHDVVRFKNTKGIEVGRIARDDGAWLAKLLDHDLLKVTGYCVACPDKFRSGDDIQLSLSISLKKSAFTDPNIHAAEPTQEPSANGKKSFLDDLHETEREKLLRERKKAFNILFDKADLQPYQEDSVLPTGTQSKRAMLDRMEKRTGVGDDDEEDEMSEIQLNLVYSKAIKNDANLPERDPPDTFALTLRPYQKQALRWMSAMETGEEQARKSLSMHPLWERYLFPGAASPSDCFYYNPYSGEISLDFPKASTRCRGGILADEMGLGKTIMVASLIHTNTAWTAAETATTDESGEDSEEDVKMPMRTAQTQGRLAGGGIFRNSSGKDAPRNGRKPPLKPGTPRATLVVAPMTLISQWCDELERSSKGRRMRVLMYYGNKRESASDLLQEIEEGVDVVVTSYGTLCSDFKQSGLDVQPEKSKNAAADETKQAQKDKGKGKGKATEQKKRKQPKRRGLFAIDWFRIGAPFSPRKHQFGTASADFLRTVLDEAHLIKSRSTLNAKASYALKGTRRWALTGTPIVNRLEDLYSLLHYIQLEPWGNFSFFKTFVTVPFQNKDPRAIQVIQVILESILLRREKKMRDKDGNPIVSLPEKHIDIAHLDFSKDEREIYNALFQNAKSKFLGYAKEGTVLQNVTAIFSILMRLRQAVLHPSLVLKRLKENLRIRQAQRAAGHVNPEDADGGSGQAGPIEDVAIQRMIERYIAGSADAGSEAAASQVIDEMLDIDSSHGVKPELGECMLCMEPVEVPVWMPVCQHIGCKACVLQHLTDCQDAGESATCPVCGRGPLTERDIAELQKADGTKPTLGAKKSGYSVAKIVSSPGSSSSKEVLTLLSSDDEDTSASSPSDVKGKGKAKVTEITLDSDSDDDNDGASESDDYMPSSPPPAAAGNAIEDDLGELASSDDDEADDKPNRQHLLSGADFRASTKLDALMKSLQKAKEKDPNLKAVVFSQFTGFLDLIERSMNGENMNYLRLDGAMAQAVRQKVVRKFTTSEKSIVLLASLKAGGVGLNLIAANHVYLMDTWWNSAVENQAIDRIHRFGQTREVYVTRFLIKHSIDDKMIALQERKTKVIQGALGGNKDKDKKQLAEDLALIFADD</sequence>
<accession>A0A9P7B704</accession>
<dbReference type="PANTHER" id="PTHR45626">
    <property type="entry name" value="TRANSCRIPTION TERMINATION FACTOR 2-RELATED"/>
    <property type="match status" value="1"/>
</dbReference>
<gene>
    <name evidence="18" type="ORF">C6P46_003962</name>
</gene>
<reference evidence="18 19" key="1">
    <citation type="submission" date="2020-11" db="EMBL/GenBank/DDBJ databases">
        <title>Kefir isolates.</title>
        <authorList>
            <person name="Marcisauskas S."/>
            <person name="Kim Y."/>
            <person name="Blasche S."/>
        </authorList>
    </citation>
    <scope>NUCLEOTIDE SEQUENCE [LARGE SCALE GENOMIC DNA]</scope>
    <source>
        <strain evidence="18 19">KR</strain>
    </source>
</reference>
<dbReference type="InterPro" id="IPR027417">
    <property type="entry name" value="P-loop_NTPase"/>
</dbReference>
<keyword evidence="9" id="KW-0862">Zinc</keyword>
<dbReference type="SUPFAM" id="SSF52540">
    <property type="entry name" value="P-loop containing nucleoside triphosphate hydrolases"/>
    <property type="match status" value="2"/>
</dbReference>
<feature type="compositionally biased region" description="Basic and acidic residues" evidence="14">
    <location>
        <begin position="555"/>
        <end position="584"/>
    </location>
</feature>
<keyword evidence="19" id="KW-1185">Reference proteome</keyword>
<comment type="subcellular location">
    <subcellularLocation>
        <location evidence="1">Nucleus</location>
    </subcellularLocation>
</comment>